<sequence length="42" mass="3968">MLVRGETAGIHGQAASAAGSRAIPAASMPGLLAGGLLLLIGP</sequence>
<dbReference type="EMBL" id="JALJZS010000004">
    <property type="protein sequence ID" value="MCP2001073.1"/>
    <property type="molecule type" value="Genomic_DNA"/>
</dbReference>
<comment type="caution">
    <text evidence="1">The sequence shown here is derived from an EMBL/GenBank/DDBJ whole genome shotgun (WGS) entry which is preliminary data.</text>
</comment>
<evidence type="ECO:0000313" key="2">
    <source>
        <dbReference type="Proteomes" id="UP001205486"/>
    </source>
</evidence>
<dbReference type="Proteomes" id="UP001205486">
    <property type="component" value="Unassembled WGS sequence"/>
</dbReference>
<organism evidence="1 2">
    <name type="scientific">Nitrobacter winogradskyi</name>
    <name type="common">Nitrobacter agilis</name>
    <dbReference type="NCBI Taxonomy" id="913"/>
    <lineage>
        <taxon>Bacteria</taxon>
        <taxon>Pseudomonadati</taxon>
        <taxon>Pseudomonadota</taxon>
        <taxon>Alphaproteobacteria</taxon>
        <taxon>Hyphomicrobiales</taxon>
        <taxon>Nitrobacteraceae</taxon>
        <taxon>Nitrobacter</taxon>
    </lineage>
</organism>
<accession>A0ACC6AMJ0</accession>
<name>A0ACC6AMJ0_NITWI</name>
<keyword evidence="2" id="KW-1185">Reference proteome</keyword>
<protein>
    <submittedName>
        <fullName evidence="1">Uncharacterized protein</fullName>
    </submittedName>
</protein>
<gene>
    <name evidence="1" type="ORF">J2S34_003556</name>
</gene>
<reference evidence="1" key="1">
    <citation type="submission" date="2022-03" db="EMBL/GenBank/DDBJ databases">
        <title>Interactions between chemoautotrophic and heterotrophic bacteria.</title>
        <authorList>
            <person name="Santoro A."/>
        </authorList>
    </citation>
    <scope>NUCLEOTIDE SEQUENCE</scope>
    <source>
        <strain evidence="1">Nb-106</strain>
    </source>
</reference>
<evidence type="ECO:0000313" key="1">
    <source>
        <dbReference type="EMBL" id="MCP2001073.1"/>
    </source>
</evidence>
<proteinExistence type="predicted"/>